<protein>
    <submittedName>
        <fullName evidence="1">Uncharacterized protein</fullName>
    </submittedName>
</protein>
<dbReference type="Proteomes" id="UP000307173">
    <property type="component" value="Unassembled WGS sequence"/>
</dbReference>
<dbReference type="OrthoDB" id="4082971at2759"/>
<dbReference type="AlphaFoldDB" id="A0A4T0X1R2"/>
<organism evidence="1 2">
    <name type="scientific">Pichia inconspicua</name>
    <dbReference type="NCBI Taxonomy" id="52247"/>
    <lineage>
        <taxon>Eukaryota</taxon>
        <taxon>Fungi</taxon>
        <taxon>Dikarya</taxon>
        <taxon>Ascomycota</taxon>
        <taxon>Saccharomycotina</taxon>
        <taxon>Pichiomycetes</taxon>
        <taxon>Pichiales</taxon>
        <taxon>Pichiaceae</taxon>
        <taxon>Pichia</taxon>
    </lineage>
</organism>
<comment type="caution">
    <text evidence="1">The sequence shown here is derived from an EMBL/GenBank/DDBJ whole genome shotgun (WGS) entry which is preliminary data.</text>
</comment>
<evidence type="ECO:0000313" key="1">
    <source>
        <dbReference type="EMBL" id="TID28620.1"/>
    </source>
</evidence>
<sequence>MKTENIQLPKQMDYNDGESVFKLPSGMTKKRKGQSEEEYLVQKDLFWNSGPVVQNHTFITDYVEKVSQKIKNDTTYSISEVPKIERENALHGLERLYFERKYDRCLEKATLMKQNIFSQNPDLDLKAKKNKNLNRIVNELDSISNTCLKKIQSQNESNVSNL</sequence>
<reference evidence="1 2" key="1">
    <citation type="journal article" date="2019" name="Front. Genet.">
        <title>Whole-Genome Sequencing of the Opportunistic Yeast Pathogen Candida inconspicua Uncovers Its Hybrid Origin.</title>
        <authorList>
            <person name="Mixao V."/>
            <person name="Hansen A.P."/>
            <person name="Saus E."/>
            <person name="Boekhout T."/>
            <person name="Lass-Florl C."/>
            <person name="Gabaldon T."/>
        </authorList>
    </citation>
    <scope>NUCLEOTIDE SEQUENCE [LARGE SCALE GENOMIC DNA]</scope>
    <source>
        <strain evidence="1 2">CBS 180</strain>
    </source>
</reference>
<proteinExistence type="predicted"/>
<name>A0A4T0X1R2_9ASCO</name>
<accession>A0A4T0X1R2</accession>
<dbReference type="EMBL" id="SELW01000384">
    <property type="protein sequence ID" value="TID28620.1"/>
    <property type="molecule type" value="Genomic_DNA"/>
</dbReference>
<gene>
    <name evidence="1" type="ORF">CANINC_002376</name>
</gene>
<evidence type="ECO:0000313" key="2">
    <source>
        <dbReference type="Proteomes" id="UP000307173"/>
    </source>
</evidence>
<keyword evidence="2" id="KW-1185">Reference proteome</keyword>